<name>A0A840YZ21_9SPHN</name>
<dbReference type="AlphaFoldDB" id="A0A840YZ21"/>
<evidence type="ECO:0000313" key="2">
    <source>
        <dbReference type="EMBL" id="MBB5719051.1"/>
    </source>
</evidence>
<keyword evidence="1" id="KW-0732">Signal</keyword>
<protein>
    <submittedName>
        <fullName evidence="2">Uncharacterized protein</fullName>
    </submittedName>
</protein>
<keyword evidence="3" id="KW-1185">Reference proteome</keyword>
<dbReference type="RefSeq" id="WP_184003436.1">
    <property type="nucleotide sequence ID" value="NZ_BAABIF010000002.1"/>
</dbReference>
<feature type="chain" id="PRO_5032554292" evidence="1">
    <location>
        <begin position="25"/>
        <end position="112"/>
    </location>
</feature>
<dbReference type="EMBL" id="JACIJI010000003">
    <property type="protein sequence ID" value="MBB5719051.1"/>
    <property type="molecule type" value="Genomic_DNA"/>
</dbReference>
<accession>A0A840YZ21</accession>
<proteinExistence type="predicted"/>
<organism evidence="2 3">
    <name type="scientific">Stakelama sediminis</name>
    <dbReference type="NCBI Taxonomy" id="463200"/>
    <lineage>
        <taxon>Bacteria</taxon>
        <taxon>Pseudomonadati</taxon>
        <taxon>Pseudomonadota</taxon>
        <taxon>Alphaproteobacteria</taxon>
        <taxon>Sphingomonadales</taxon>
        <taxon>Sphingomonadaceae</taxon>
        <taxon>Stakelama</taxon>
    </lineage>
</organism>
<gene>
    <name evidence="2" type="ORF">FHR23_001989</name>
</gene>
<feature type="signal peptide" evidence="1">
    <location>
        <begin position="1"/>
        <end position="24"/>
    </location>
</feature>
<sequence>MMAALLILVSVAAFGTPYPGATLATPPEPTSCGLRYHFTTHDPEAKVAAYYRAQAAASGANATIGKGGPDIPDYLPMLFTRDAHHSMMVILDRKDGLTTGAVVVNARVGGGC</sequence>
<comment type="caution">
    <text evidence="2">The sequence shown here is derived from an EMBL/GenBank/DDBJ whole genome shotgun (WGS) entry which is preliminary data.</text>
</comment>
<reference evidence="2 3" key="1">
    <citation type="submission" date="2020-08" db="EMBL/GenBank/DDBJ databases">
        <title>Genomic Encyclopedia of Type Strains, Phase IV (KMG-IV): sequencing the most valuable type-strain genomes for metagenomic binning, comparative biology and taxonomic classification.</title>
        <authorList>
            <person name="Goeker M."/>
        </authorList>
    </citation>
    <scope>NUCLEOTIDE SEQUENCE [LARGE SCALE GENOMIC DNA]</scope>
    <source>
        <strain evidence="2 3">DSM 27203</strain>
    </source>
</reference>
<dbReference type="Proteomes" id="UP000554342">
    <property type="component" value="Unassembled WGS sequence"/>
</dbReference>
<evidence type="ECO:0000256" key="1">
    <source>
        <dbReference type="SAM" id="SignalP"/>
    </source>
</evidence>
<evidence type="ECO:0000313" key="3">
    <source>
        <dbReference type="Proteomes" id="UP000554342"/>
    </source>
</evidence>